<sequence length="51" mass="6278">MMKRDENRAIALSEFDEKFDKGEDISKYLDFLRVEAYLTSERRVKDRHRRI</sequence>
<evidence type="ECO:0000313" key="1">
    <source>
        <dbReference type="EMBL" id="BDY13408.1"/>
    </source>
</evidence>
<gene>
    <name evidence="1" type="ORF">HCR_17200</name>
</gene>
<organism evidence="1 2">
    <name type="scientific">Hydrogenimonas cancrithermarum</name>
    <dbReference type="NCBI Taxonomy" id="2993563"/>
    <lineage>
        <taxon>Bacteria</taxon>
        <taxon>Pseudomonadati</taxon>
        <taxon>Campylobacterota</taxon>
        <taxon>Epsilonproteobacteria</taxon>
        <taxon>Campylobacterales</taxon>
        <taxon>Hydrogenimonadaceae</taxon>
        <taxon>Hydrogenimonas</taxon>
    </lineage>
</organism>
<dbReference type="RefSeq" id="WP_286336363.1">
    <property type="nucleotide sequence ID" value="NZ_AP027370.1"/>
</dbReference>
<protein>
    <submittedName>
        <fullName evidence="1">Uncharacterized protein</fullName>
    </submittedName>
</protein>
<evidence type="ECO:0000313" key="2">
    <source>
        <dbReference type="Proteomes" id="UP001321445"/>
    </source>
</evidence>
<proteinExistence type="predicted"/>
<accession>A0ABN6WWT0</accession>
<dbReference type="Proteomes" id="UP001321445">
    <property type="component" value="Chromosome"/>
</dbReference>
<dbReference type="EMBL" id="AP027370">
    <property type="protein sequence ID" value="BDY13408.1"/>
    <property type="molecule type" value="Genomic_DNA"/>
</dbReference>
<name>A0ABN6WWT0_9BACT</name>
<reference evidence="1 2" key="1">
    <citation type="submission" date="2023-03" db="EMBL/GenBank/DDBJ databases">
        <title>Description of Hydrogenimonas sp. ISO32.</title>
        <authorList>
            <person name="Mino S."/>
            <person name="Fukazawa S."/>
            <person name="Sawabe T."/>
        </authorList>
    </citation>
    <scope>NUCLEOTIDE SEQUENCE [LARGE SCALE GENOMIC DNA]</scope>
    <source>
        <strain evidence="1 2">ISO32</strain>
    </source>
</reference>
<keyword evidence="2" id="KW-1185">Reference proteome</keyword>